<organism evidence="1 2">
    <name type="scientific">Trametes cubensis</name>
    <dbReference type="NCBI Taxonomy" id="1111947"/>
    <lineage>
        <taxon>Eukaryota</taxon>
        <taxon>Fungi</taxon>
        <taxon>Dikarya</taxon>
        <taxon>Basidiomycota</taxon>
        <taxon>Agaricomycotina</taxon>
        <taxon>Agaricomycetes</taxon>
        <taxon>Polyporales</taxon>
        <taxon>Polyporaceae</taxon>
        <taxon>Trametes</taxon>
    </lineage>
</organism>
<name>A0AAD7X9B5_9APHY</name>
<accession>A0AAD7X9B5</accession>
<gene>
    <name evidence="1" type="ORF">ONZ51_g9966</name>
</gene>
<dbReference type="InterPro" id="IPR055334">
    <property type="entry name" value="PEX8-like"/>
</dbReference>
<protein>
    <submittedName>
        <fullName evidence="1">Uncharacterized protein</fullName>
    </submittedName>
</protein>
<evidence type="ECO:0000313" key="1">
    <source>
        <dbReference type="EMBL" id="KAJ8463872.1"/>
    </source>
</evidence>
<sequence>MSDRGYINLIRHLTRASSTLPLETLQASIAHYLARPPIPIPGSPTSLTATALGSPLFRIHTHARLSALALAFRHAVHLRVGVLKEEAEANPGGLLSRGVNVRAKLARWSKDVREGFKGSDAVIHLACASGLLLGLEDWETELQLKEKERRERAKVEEEVVIALAEVIDEYAREGSGWEKDFKRTVGAKGDEDPLPLAMLLASQCGHCIASERLQALPLPTIIDVLMTTIDRSFYSGAFLSGASLSGTTDTFGKIVIEPTSSFAQTIRTVSGSTYMASMSFIARFTARAITVLVESRRAPGWEAIGRVLARLQSVTSKVEQDWSKCPLAEATEEDDLAGAETREIATSTWSILKTLLFMTLMLSQSILAAVVFVPNSHSDATSPVSPHSIALNIMQVLAQLSFVMPQFGGVASTAEGGLPELKRVDVVPRSLHDARAAFMLACVEQLIPKLSEETIQTRVYPLCVPHIWDPRCRETYESAHSVMLAIFATYALGAGRQENEPHRARAHPAFAEMLVPMYAQCLVENSADGRLSTTQLCMAYAALVRGASACGHDSPSNGESTPAGDAMAWLCIKELLNAISRHSPSKETSAPPSERLHRLHLALVAAVPAVSLSLLPRLLNEVKAIITSLPTSEGRTGEMRGELVQALFKVILQDIGDAEKEFVIDWWDENRETLVGRSEAVIDVAESTGSLVARL</sequence>
<dbReference type="Proteomes" id="UP001215151">
    <property type="component" value="Unassembled WGS sequence"/>
</dbReference>
<dbReference type="PANTHER" id="PTHR39214">
    <property type="entry name" value="MICROBODY (PEROXISOME) BIOGENESIS PROTEIN PEROXIN 8 (EUROFUNG)"/>
    <property type="match status" value="1"/>
</dbReference>
<reference evidence="1" key="1">
    <citation type="submission" date="2022-11" db="EMBL/GenBank/DDBJ databases">
        <title>Genome Sequence of Cubamyces cubensis.</title>
        <authorList>
            <person name="Buettner E."/>
        </authorList>
    </citation>
    <scope>NUCLEOTIDE SEQUENCE</scope>
    <source>
        <strain evidence="1">MPL-01</strain>
    </source>
</reference>
<comment type="caution">
    <text evidence="1">The sequence shown here is derived from an EMBL/GenBank/DDBJ whole genome shotgun (WGS) entry which is preliminary data.</text>
</comment>
<proteinExistence type="predicted"/>
<dbReference type="AlphaFoldDB" id="A0AAD7X9B5"/>
<keyword evidence="2" id="KW-1185">Reference proteome</keyword>
<evidence type="ECO:0000313" key="2">
    <source>
        <dbReference type="Proteomes" id="UP001215151"/>
    </source>
</evidence>
<dbReference type="PANTHER" id="PTHR39214:SF1">
    <property type="entry name" value="MICROBODY (PEROXISOME) BIOGENESIS PROTEIN PEROXIN 8 (EUROFUNG)"/>
    <property type="match status" value="1"/>
</dbReference>
<dbReference type="EMBL" id="JAPEVG010000366">
    <property type="protein sequence ID" value="KAJ8463872.1"/>
    <property type="molecule type" value="Genomic_DNA"/>
</dbReference>